<feature type="transmembrane region" description="Helical" evidence="4">
    <location>
        <begin position="344"/>
        <end position="371"/>
    </location>
</feature>
<organism evidence="5 6">
    <name type="scientific">Aspergillus leporis</name>
    <dbReference type="NCBI Taxonomy" id="41062"/>
    <lineage>
        <taxon>Eukaryota</taxon>
        <taxon>Fungi</taxon>
        <taxon>Dikarya</taxon>
        <taxon>Ascomycota</taxon>
        <taxon>Pezizomycotina</taxon>
        <taxon>Eurotiomycetes</taxon>
        <taxon>Eurotiomycetidae</taxon>
        <taxon>Eurotiales</taxon>
        <taxon>Aspergillaceae</taxon>
        <taxon>Aspergillus</taxon>
        <taxon>Aspergillus subgen. Circumdati</taxon>
    </lineage>
</organism>
<dbReference type="InterPro" id="IPR050327">
    <property type="entry name" value="Proton-linked_MCT"/>
</dbReference>
<evidence type="ECO:0000313" key="6">
    <source>
        <dbReference type="Proteomes" id="UP000326565"/>
    </source>
</evidence>
<dbReference type="OrthoDB" id="6509908at2759"/>
<feature type="transmembrane region" description="Helical" evidence="4">
    <location>
        <begin position="121"/>
        <end position="140"/>
    </location>
</feature>
<gene>
    <name evidence="5" type="ORF">BDV29DRAFT_201395</name>
</gene>
<comment type="similarity">
    <text evidence="2">Belongs to the major facilitator superfamily. Monocarboxylate porter (TC 2.A.1.13) family.</text>
</comment>
<feature type="compositionally biased region" description="Basic and acidic residues" evidence="3">
    <location>
        <begin position="1"/>
        <end position="23"/>
    </location>
</feature>
<keyword evidence="4" id="KW-0472">Membrane</keyword>
<feature type="transmembrane region" description="Helical" evidence="4">
    <location>
        <begin position="289"/>
        <end position="311"/>
    </location>
</feature>
<reference evidence="5 6" key="1">
    <citation type="submission" date="2019-04" db="EMBL/GenBank/DDBJ databases">
        <title>Friends and foes A comparative genomics study of 23 Aspergillus species from section Flavi.</title>
        <authorList>
            <consortium name="DOE Joint Genome Institute"/>
            <person name="Kjaerbolling I."/>
            <person name="Vesth T."/>
            <person name="Frisvad J.C."/>
            <person name="Nybo J.L."/>
            <person name="Theobald S."/>
            <person name="Kildgaard S."/>
            <person name="Isbrandt T."/>
            <person name="Kuo A."/>
            <person name="Sato A."/>
            <person name="Lyhne E.K."/>
            <person name="Kogle M.E."/>
            <person name="Wiebenga A."/>
            <person name="Kun R.S."/>
            <person name="Lubbers R.J."/>
            <person name="Makela M.R."/>
            <person name="Barry K."/>
            <person name="Chovatia M."/>
            <person name="Clum A."/>
            <person name="Daum C."/>
            <person name="Haridas S."/>
            <person name="He G."/>
            <person name="LaButti K."/>
            <person name="Lipzen A."/>
            <person name="Mondo S."/>
            <person name="Riley R."/>
            <person name="Salamov A."/>
            <person name="Simmons B.A."/>
            <person name="Magnuson J.K."/>
            <person name="Henrissat B."/>
            <person name="Mortensen U.H."/>
            <person name="Larsen T.O."/>
            <person name="Devries R.P."/>
            <person name="Grigoriev I.V."/>
            <person name="Machida M."/>
            <person name="Baker S.E."/>
            <person name="Andersen M.R."/>
        </authorList>
    </citation>
    <scope>NUCLEOTIDE SEQUENCE [LARGE SCALE GENOMIC DNA]</scope>
    <source>
        <strain evidence="5 6">CBS 151.66</strain>
    </source>
</reference>
<dbReference type="GO" id="GO:0016020">
    <property type="term" value="C:membrane"/>
    <property type="evidence" value="ECO:0007669"/>
    <property type="project" value="UniProtKB-SubCell"/>
</dbReference>
<evidence type="ECO:0000256" key="2">
    <source>
        <dbReference type="ARBA" id="ARBA00006727"/>
    </source>
</evidence>
<dbReference type="InterPro" id="IPR011701">
    <property type="entry name" value="MFS"/>
</dbReference>
<dbReference type="Proteomes" id="UP000326565">
    <property type="component" value="Unassembled WGS sequence"/>
</dbReference>
<dbReference type="EMBL" id="ML732212">
    <property type="protein sequence ID" value="KAB8074276.1"/>
    <property type="molecule type" value="Genomic_DNA"/>
</dbReference>
<comment type="subcellular location">
    <subcellularLocation>
        <location evidence="1">Membrane</location>
        <topology evidence="1">Multi-pass membrane protein</topology>
    </subcellularLocation>
</comment>
<feature type="transmembrane region" description="Helical" evidence="4">
    <location>
        <begin position="383"/>
        <end position="404"/>
    </location>
</feature>
<keyword evidence="4" id="KW-1133">Transmembrane helix</keyword>
<keyword evidence="6" id="KW-1185">Reference proteome</keyword>
<dbReference type="GO" id="GO:0022857">
    <property type="term" value="F:transmembrane transporter activity"/>
    <property type="evidence" value="ECO:0007669"/>
    <property type="project" value="InterPro"/>
</dbReference>
<proteinExistence type="inferred from homology"/>
<accession>A0A5N5X0G4</accession>
<sequence length="448" mass="48388">MGKAEGKATQAHREEESDERPELIEPPVTGSISAAEYDGQEKPVPNGGTQAWLSVVAGFCVFMNSWGLITTFGAFQEYYRTVLLRGESPSSISWIGSIQATLIVMVGMVTGPLVDSGYLRVLILSGSFLVVFGMMMTSLATEYYQILLGQAFCVGLGGGVSYIPAMVVISSSFTTKRPIAIGCASIGSSVGSVIFPIMFRQLQPNIGFPWAVRCMAFINLLMAIVTCSILCRRPGKKTRARSLIEWAALKQPAFMLLSVSLTCVMLAYYVPIFYVATYARVRLGTSKGLSFYLVSIINGASAFGRIVPYIVGSRVNPILVLISSTAASAVAMYTWIATTNNAGFIVWACYWGFLSGVLVTAPTAIVSHPVFTPDKNYLGTRMGMMWGISSFGSLAGTPIAGALVNLENANFTRAQVFAGSLMVGAAMLQSWPTIAAFRYDRDREREEE</sequence>
<evidence type="ECO:0000313" key="5">
    <source>
        <dbReference type="EMBL" id="KAB8074276.1"/>
    </source>
</evidence>
<feature type="transmembrane region" description="Helical" evidence="4">
    <location>
        <begin position="179"/>
        <end position="198"/>
    </location>
</feature>
<dbReference type="AlphaFoldDB" id="A0A5N5X0G4"/>
<feature type="transmembrane region" description="Helical" evidence="4">
    <location>
        <begin position="92"/>
        <end position="114"/>
    </location>
</feature>
<feature type="region of interest" description="Disordered" evidence="3">
    <location>
        <begin position="1"/>
        <end position="27"/>
    </location>
</feature>
<protein>
    <submittedName>
        <fullName evidence="5">Major facilitator superfamily domain-containing protein</fullName>
    </submittedName>
</protein>
<dbReference type="PANTHER" id="PTHR11360">
    <property type="entry name" value="MONOCARBOXYLATE TRANSPORTER"/>
    <property type="match status" value="1"/>
</dbReference>
<evidence type="ECO:0000256" key="1">
    <source>
        <dbReference type="ARBA" id="ARBA00004141"/>
    </source>
</evidence>
<feature type="transmembrane region" description="Helical" evidence="4">
    <location>
        <begin position="146"/>
        <end position="167"/>
    </location>
</feature>
<feature type="transmembrane region" description="Helical" evidence="4">
    <location>
        <begin position="51"/>
        <end position="72"/>
    </location>
</feature>
<feature type="transmembrane region" description="Helical" evidence="4">
    <location>
        <begin position="416"/>
        <end position="437"/>
    </location>
</feature>
<dbReference type="SUPFAM" id="SSF103473">
    <property type="entry name" value="MFS general substrate transporter"/>
    <property type="match status" value="1"/>
</dbReference>
<evidence type="ECO:0000256" key="4">
    <source>
        <dbReference type="SAM" id="Phobius"/>
    </source>
</evidence>
<dbReference type="InterPro" id="IPR036259">
    <property type="entry name" value="MFS_trans_sf"/>
</dbReference>
<keyword evidence="4" id="KW-0812">Transmembrane</keyword>
<dbReference type="Gene3D" id="1.20.1250.20">
    <property type="entry name" value="MFS general substrate transporter like domains"/>
    <property type="match status" value="1"/>
</dbReference>
<dbReference type="PANTHER" id="PTHR11360:SF252">
    <property type="entry name" value="MAJOR FACILITATOR SUPERFAMILY (MFS) PROFILE DOMAIN-CONTAINING PROTEIN-RELATED"/>
    <property type="match status" value="1"/>
</dbReference>
<evidence type="ECO:0000256" key="3">
    <source>
        <dbReference type="SAM" id="MobiDB-lite"/>
    </source>
</evidence>
<dbReference type="Pfam" id="PF07690">
    <property type="entry name" value="MFS_1"/>
    <property type="match status" value="1"/>
</dbReference>
<feature type="transmembrane region" description="Helical" evidence="4">
    <location>
        <begin position="318"/>
        <end position="338"/>
    </location>
</feature>
<feature type="transmembrane region" description="Helical" evidence="4">
    <location>
        <begin position="252"/>
        <end position="277"/>
    </location>
</feature>
<feature type="transmembrane region" description="Helical" evidence="4">
    <location>
        <begin position="210"/>
        <end position="231"/>
    </location>
</feature>
<name>A0A5N5X0G4_9EURO</name>